<gene>
    <name evidence="2" type="ORF">AVDCRST_MAG45-172</name>
</gene>
<proteinExistence type="predicted"/>
<dbReference type="EMBL" id="CADCVU010000013">
    <property type="protein sequence ID" value="CAA9481039.1"/>
    <property type="molecule type" value="Genomic_DNA"/>
</dbReference>
<sequence>EGRLLAGLRLARLHTGAARLHGRRRSQARPRAGRARPRQLLRSRGDRRAQPGARRHPQREDLRPRPGHRRLDDEHLLDLPGRAVGVPAASRRRPGLPGDDQLPSRARGSALRARPRRLEEQEPAVDAGRGHRPGPPAREGRAPARGAAGGAVLRLLHRAAHRPARLRRVPAAGLLPRLRDRGPRGHRGRVRRQPQVLRVPGHHDGQDDLAAPGRPPPRRRHRRRRGLPGHAVPALPLEPRSPAARCREVRRARARHSGAPPSADGRPRARARAQGARDGQARGQDPGRAAQGRGAGRRV</sequence>
<feature type="non-terminal residue" evidence="2">
    <location>
        <position position="1"/>
    </location>
</feature>
<feature type="non-terminal residue" evidence="2">
    <location>
        <position position="299"/>
    </location>
</feature>
<feature type="compositionally biased region" description="Basic and acidic residues" evidence="1">
    <location>
        <begin position="58"/>
        <end position="77"/>
    </location>
</feature>
<feature type="compositionally biased region" description="Low complexity" evidence="1">
    <location>
        <begin position="272"/>
        <end position="292"/>
    </location>
</feature>
<feature type="region of interest" description="Disordered" evidence="1">
    <location>
        <begin position="18"/>
        <end position="146"/>
    </location>
</feature>
<protein>
    <submittedName>
        <fullName evidence="2">Heterodisulfide reductase subunit B-like protein @ Putative succinate dehydrogenase subunit</fullName>
    </submittedName>
</protein>
<feature type="region of interest" description="Disordered" evidence="1">
    <location>
        <begin position="175"/>
        <end position="299"/>
    </location>
</feature>
<evidence type="ECO:0000313" key="2">
    <source>
        <dbReference type="EMBL" id="CAA9481039.1"/>
    </source>
</evidence>
<feature type="compositionally biased region" description="Basic residues" evidence="1">
    <location>
        <begin position="20"/>
        <end position="41"/>
    </location>
</feature>
<feature type="compositionally biased region" description="Basic residues" evidence="1">
    <location>
        <begin position="216"/>
        <end position="227"/>
    </location>
</feature>
<name>A0A6J4RSG6_9ACTN</name>
<evidence type="ECO:0000256" key="1">
    <source>
        <dbReference type="SAM" id="MobiDB-lite"/>
    </source>
</evidence>
<reference evidence="2" key="1">
    <citation type="submission" date="2020-02" db="EMBL/GenBank/DDBJ databases">
        <authorList>
            <person name="Meier V. D."/>
        </authorList>
    </citation>
    <scope>NUCLEOTIDE SEQUENCE</scope>
    <source>
        <strain evidence="2">AVDCRST_MAG45</strain>
    </source>
</reference>
<accession>A0A6J4RSG6</accession>
<organism evidence="2">
    <name type="scientific">uncultured Solirubrobacterales bacterium</name>
    <dbReference type="NCBI Taxonomy" id="768556"/>
    <lineage>
        <taxon>Bacteria</taxon>
        <taxon>Bacillati</taxon>
        <taxon>Actinomycetota</taxon>
        <taxon>Thermoleophilia</taxon>
        <taxon>Solirubrobacterales</taxon>
        <taxon>environmental samples</taxon>
    </lineage>
</organism>
<dbReference type="AlphaFoldDB" id="A0A6J4RSG6"/>